<name>A0A841DJ52_9ACTN</name>
<dbReference type="Proteomes" id="UP000558997">
    <property type="component" value="Unassembled WGS sequence"/>
</dbReference>
<dbReference type="SUPFAM" id="SSF55136">
    <property type="entry name" value="Probable bacterial effector-binding domain"/>
    <property type="match status" value="1"/>
</dbReference>
<dbReference type="EMBL" id="JACHNF010000001">
    <property type="protein sequence ID" value="MBB5976730.1"/>
    <property type="molecule type" value="Genomic_DNA"/>
</dbReference>
<comment type="caution">
    <text evidence="2">The sequence shown here is derived from an EMBL/GenBank/DDBJ whole genome shotgun (WGS) entry which is preliminary data.</text>
</comment>
<evidence type="ECO:0000259" key="1">
    <source>
        <dbReference type="SMART" id="SM00871"/>
    </source>
</evidence>
<evidence type="ECO:0000313" key="2">
    <source>
        <dbReference type="EMBL" id="MBB5976730.1"/>
    </source>
</evidence>
<gene>
    <name evidence="2" type="ORF">HDA44_000071</name>
</gene>
<dbReference type="SMART" id="SM00871">
    <property type="entry name" value="AraC_E_bind"/>
    <property type="match status" value="1"/>
</dbReference>
<accession>A0A841DJ52</accession>
<organism evidence="2 3">
    <name type="scientific">Kribbella solani</name>
    <dbReference type="NCBI Taxonomy" id="236067"/>
    <lineage>
        <taxon>Bacteria</taxon>
        <taxon>Bacillati</taxon>
        <taxon>Actinomycetota</taxon>
        <taxon>Actinomycetes</taxon>
        <taxon>Propionibacteriales</taxon>
        <taxon>Kribbellaceae</taxon>
        <taxon>Kribbella</taxon>
    </lineage>
</organism>
<dbReference type="Gene3D" id="3.20.80.10">
    <property type="entry name" value="Regulatory factor, effector binding domain"/>
    <property type="match status" value="1"/>
</dbReference>
<proteinExistence type="predicted"/>
<sequence>MPSTPEIVRIEARPYVALRGKVTMDGIGAFAARLGEVVGWLAAREIAPNGAPFIKYDVVDMDAELVLETGFPVDDVHAGEGEIVTGVIPAGQYATLRHHGHPDGLLAANHDLQVWAAEQGLQWDADGDRWAARLEIYYSDPFEVPDLNEWETDLQFKLKD</sequence>
<keyword evidence="3" id="KW-1185">Reference proteome</keyword>
<dbReference type="AlphaFoldDB" id="A0A841DJ52"/>
<evidence type="ECO:0000313" key="3">
    <source>
        <dbReference type="Proteomes" id="UP000558997"/>
    </source>
</evidence>
<dbReference type="InterPro" id="IPR029442">
    <property type="entry name" value="GyrI-like"/>
</dbReference>
<dbReference type="RefSeq" id="WP_184830402.1">
    <property type="nucleotide sequence ID" value="NZ_BAAAVN010000019.1"/>
</dbReference>
<dbReference type="InterPro" id="IPR011256">
    <property type="entry name" value="Reg_factor_effector_dom_sf"/>
</dbReference>
<dbReference type="InterPro" id="IPR010499">
    <property type="entry name" value="AraC_E-bd"/>
</dbReference>
<reference evidence="2 3" key="1">
    <citation type="submission" date="2020-08" db="EMBL/GenBank/DDBJ databases">
        <title>Sequencing the genomes of 1000 actinobacteria strains.</title>
        <authorList>
            <person name="Klenk H.-P."/>
        </authorList>
    </citation>
    <scope>NUCLEOTIDE SEQUENCE [LARGE SCALE GENOMIC DNA]</scope>
    <source>
        <strain evidence="2 3">DSM 17294</strain>
    </source>
</reference>
<protein>
    <submittedName>
        <fullName evidence="2">Effector-binding domain-containing protein</fullName>
    </submittedName>
</protein>
<feature type="domain" description="AraC effector-binding" evidence="1">
    <location>
        <begin position="3"/>
        <end position="159"/>
    </location>
</feature>
<dbReference type="Pfam" id="PF06445">
    <property type="entry name" value="GyrI-like"/>
    <property type="match status" value="1"/>
</dbReference>